<dbReference type="eggNOG" id="ENOG5033FIK">
    <property type="taxonomic scope" value="Bacteria"/>
</dbReference>
<keyword evidence="2" id="KW-1185">Reference proteome</keyword>
<comment type="caution">
    <text evidence="1">The sequence shown here is derived from an EMBL/GenBank/DDBJ whole genome shotgun (WGS) entry which is preliminary data.</text>
</comment>
<dbReference type="RefSeq" id="WP_036945713.1">
    <property type="nucleotide sequence ID" value="NZ_JQKC01000070.1"/>
</dbReference>
<evidence type="ECO:0000313" key="1">
    <source>
        <dbReference type="EMBL" id="KNY27772.1"/>
    </source>
</evidence>
<dbReference type="Proteomes" id="UP000036923">
    <property type="component" value="Unassembled WGS sequence"/>
</dbReference>
<gene>
    <name evidence="1" type="ORF">Bccel_3043</name>
</gene>
<name>A0A0L6JQX8_9FIRM</name>
<evidence type="ECO:0000313" key="2">
    <source>
        <dbReference type="Proteomes" id="UP000036923"/>
    </source>
</evidence>
<dbReference type="EMBL" id="LGTC01000001">
    <property type="protein sequence ID" value="KNY27772.1"/>
    <property type="molecule type" value="Genomic_DNA"/>
</dbReference>
<protein>
    <submittedName>
        <fullName evidence="1">Uncharacterized protein</fullName>
    </submittedName>
</protein>
<dbReference type="STRING" id="398512.Bccel_3043"/>
<reference evidence="2" key="1">
    <citation type="submission" date="2015-07" db="EMBL/GenBank/DDBJ databases">
        <title>Near-Complete Genome Sequence of the Cellulolytic Bacterium Bacteroides (Pseudobacteroides) cellulosolvens ATCC 35603.</title>
        <authorList>
            <person name="Dassa B."/>
            <person name="Utturkar S.M."/>
            <person name="Klingeman D.M."/>
            <person name="Hurt R.A."/>
            <person name="Keller M."/>
            <person name="Xu J."/>
            <person name="Reddy Y.H.K."/>
            <person name="Borovok I."/>
            <person name="Grinberg I.R."/>
            <person name="Lamed R."/>
            <person name="Zhivin O."/>
            <person name="Bayer E.A."/>
            <person name="Brown S.D."/>
        </authorList>
    </citation>
    <scope>NUCLEOTIDE SEQUENCE [LARGE SCALE GENOMIC DNA]</scope>
    <source>
        <strain evidence="2">DSM 2933</strain>
    </source>
</reference>
<organism evidence="1 2">
    <name type="scientific">Pseudobacteroides cellulosolvens ATCC 35603 = DSM 2933</name>
    <dbReference type="NCBI Taxonomy" id="398512"/>
    <lineage>
        <taxon>Bacteria</taxon>
        <taxon>Bacillati</taxon>
        <taxon>Bacillota</taxon>
        <taxon>Clostridia</taxon>
        <taxon>Eubacteriales</taxon>
        <taxon>Oscillospiraceae</taxon>
        <taxon>Pseudobacteroides</taxon>
    </lineage>
</organism>
<dbReference type="OrthoDB" id="2084448at2"/>
<sequence length="245" mass="28003">MARPRKMTTEQMLSVVDLYYATQVAGNARLMKCSLIAAYAVSLGYAADGYDFRRNPEVREQIECLKIEAEVFAEEKVAVTAFKSLDVAGLIRNNPSMAQLAKALTELNDYWKRIYDHAEQISKENSVLKKGKTEYQEEQKKSVLSQEKLTAENMELSQRNNRLIVENRYLRKMLRTYLYPDVANEILVQEKSLKGSGETKVTDAALRDMTELGAPQSLHEAVSKDISMQSEEERLLSKMWELCDE</sequence>
<proteinExistence type="predicted"/>
<accession>A0A0L6JQX8</accession>
<dbReference type="AlphaFoldDB" id="A0A0L6JQX8"/>